<protein>
    <submittedName>
        <fullName evidence="2">Uncharacterized protein</fullName>
    </submittedName>
</protein>
<sequence length="62" mass="7153">MRWQRSAPPILNSASDSFSTRSRDTMTTDRWLVKHFHLPVLTSESIQLEVKPCSIVLNFGYT</sequence>
<evidence type="ECO:0000256" key="1">
    <source>
        <dbReference type="SAM" id="MobiDB-lite"/>
    </source>
</evidence>
<accession>A0A0A9A6E0</accession>
<proteinExistence type="predicted"/>
<feature type="region of interest" description="Disordered" evidence="1">
    <location>
        <begin position="1"/>
        <end position="23"/>
    </location>
</feature>
<reference evidence="2" key="1">
    <citation type="submission" date="2014-09" db="EMBL/GenBank/DDBJ databases">
        <authorList>
            <person name="Magalhaes I.L.F."/>
            <person name="Oliveira U."/>
            <person name="Santos F.R."/>
            <person name="Vidigal T.H.D.A."/>
            <person name="Brescovit A.D."/>
            <person name="Santos A.J."/>
        </authorList>
    </citation>
    <scope>NUCLEOTIDE SEQUENCE</scope>
    <source>
        <tissue evidence="2">Shoot tissue taken approximately 20 cm above the soil surface</tissue>
    </source>
</reference>
<evidence type="ECO:0000313" key="2">
    <source>
        <dbReference type="EMBL" id="JAD47259.1"/>
    </source>
</evidence>
<name>A0A0A9A6E0_ARUDO</name>
<dbReference type="EMBL" id="GBRH01250636">
    <property type="protein sequence ID" value="JAD47259.1"/>
    <property type="molecule type" value="Transcribed_RNA"/>
</dbReference>
<dbReference type="AlphaFoldDB" id="A0A0A9A6E0"/>
<reference evidence="2" key="2">
    <citation type="journal article" date="2015" name="Data Brief">
        <title>Shoot transcriptome of the giant reed, Arundo donax.</title>
        <authorList>
            <person name="Barrero R.A."/>
            <person name="Guerrero F.D."/>
            <person name="Moolhuijzen P."/>
            <person name="Goolsby J.A."/>
            <person name="Tidwell J."/>
            <person name="Bellgard S.E."/>
            <person name="Bellgard M.I."/>
        </authorList>
    </citation>
    <scope>NUCLEOTIDE SEQUENCE</scope>
    <source>
        <tissue evidence="2">Shoot tissue taken approximately 20 cm above the soil surface</tissue>
    </source>
</reference>
<organism evidence="2">
    <name type="scientific">Arundo donax</name>
    <name type="common">Giant reed</name>
    <name type="synonym">Donax arundinaceus</name>
    <dbReference type="NCBI Taxonomy" id="35708"/>
    <lineage>
        <taxon>Eukaryota</taxon>
        <taxon>Viridiplantae</taxon>
        <taxon>Streptophyta</taxon>
        <taxon>Embryophyta</taxon>
        <taxon>Tracheophyta</taxon>
        <taxon>Spermatophyta</taxon>
        <taxon>Magnoliopsida</taxon>
        <taxon>Liliopsida</taxon>
        <taxon>Poales</taxon>
        <taxon>Poaceae</taxon>
        <taxon>PACMAD clade</taxon>
        <taxon>Arundinoideae</taxon>
        <taxon>Arundineae</taxon>
        <taxon>Arundo</taxon>
    </lineage>
</organism>